<dbReference type="SUPFAM" id="SSF56112">
    <property type="entry name" value="Protein kinase-like (PK-like)"/>
    <property type="match status" value="1"/>
</dbReference>
<feature type="compositionally biased region" description="Polar residues" evidence="1">
    <location>
        <begin position="594"/>
        <end position="605"/>
    </location>
</feature>
<evidence type="ECO:0008006" key="4">
    <source>
        <dbReference type="Google" id="ProtNLM"/>
    </source>
</evidence>
<evidence type="ECO:0000256" key="1">
    <source>
        <dbReference type="SAM" id="MobiDB-lite"/>
    </source>
</evidence>
<dbReference type="Proteomes" id="UP000783686">
    <property type="component" value="Unassembled WGS sequence"/>
</dbReference>
<dbReference type="EMBL" id="CAJFDH010000002">
    <property type="protein sequence ID" value="CAD5209650.1"/>
    <property type="molecule type" value="Genomic_DNA"/>
</dbReference>
<gene>
    <name evidence="2" type="ORF">BOKJ2_LOCUS2793</name>
</gene>
<accession>A0A811K194</accession>
<dbReference type="Proteomes" id="UP000614601">
    <property type="component" value="Unassembled WGS sequence"/>
</dbReference>
<dbReference type="EMBL" id="CAJFCW020000002">
    <property type="protein sequence ID" value="CAG9089784.1"/>
    <property type="molecule type" value="Genomic_DNA"/>
</dbReference>
<feature type="compositionally biased region" description="Low complexity" evidence="1">
    <location>
        <begin position="645"/>
        <end position="658"/>
    </location>
</feature>
<dbReference type="Gene3D" id="1.10.510.10">
    <property type="entry name" value="Transferase(Phosphotransferase) domain 1"/>
    <property type="match status" value="1"/>
</dbReference>
<name>A0A811K194_9BILA</name>
<evidence type="ECO:0000313" key="3">
    <source>
        <dbReference type="Proteomes" id="UP000614601"/>
    </source>
</evidence>
<dbReference type="AlphaFoldDB" id="A0A811K194"/>
<feature type="region of interest" description="Disordered" evidence="1">
    <location>
        <begin position="594"/>
        <end position="614"/>
    </location>
</feature>
<protein>
    <recommendedName>
        <fullName evidence="4">Protein kinase domain-containing protein</fullName>
    </recommendedName>
</protein>
<keyword evidence="3" id="KW-1185">Reference proteome</keyword>
<organism evidence="2 3">
    <name type="scientific">Bursaphelenchus okinawaensis</name>
    <dbReference type="NCBI Taxonomy" id="465554"/>
    <lineage>
        <taxon>Eukaryota</taxon>
        <taxon>Metazoa</taxon>
        <taxon>Ecdysozoa</taxon>
        <taxon>Nematoda</taxon>
        <taxon>Chromadorea</taxon>
        <taxon>Rhabditida</taxon>
        <taxon>Tylenchina</taxon>
        <taxon>Tylenchomorpha</taxon>
        <taxon>Aphelenchoidea</taxon>
        <taxon>Aphelenchoididae</taxon>
        <taxon>Bursaphelenchus</taxon>
    </lineage>
</organism>
<dbReference type="OrthoDB" id="5802593at2759"/>
<dbReference type="InterPro" id="IPR011009">
    <property type="entry name" value="Kinase-like_dom_sf"/>
</dbReference>
<evidence type="ECO:0000313" key="2">
    <source>
        <dbReference type="EMBL" id="CAD5209650.1"/>
    </source>
</evidence>
<feature type="region of interest" description="Disordered" evidence="1">
    <location>
        <begin position="643"/>
        <end position="674"/>
    </location>
</feature>
<reference evidence="2" key="1">
    <citation type="submission" date="2020-09" db="EMBL/GenBank/DDBJ databases">
        <authorList>
            <person name="Kikuchi T."/>
        </authorList>
    </citation>
    <scope>NUCLEOTIDE SEQUENCE</scope>
    <source>
        <strain evidence="2">SH1</strain>
    </source>
</reference>
<proteinExistence type="predicted"/>
<sequence>MAAASDIGVEFIGPSRPTAKRKDLPQYREDFQVFNGIPNYPVDYLFDGKFRIKSRISWDDRFGATYIAAPKKPYHPHVVLRIDNLRKHNPSSLITELEVLSLAKDKGKINYFGEFLQEGCCNGENFWYTKSFKAGPSLRQITECMGAKYGRLSSATVGKFALDLFEIVNFLHTSNYLICAIDQDLFRLDTESGTLFLAGLSTMKHMNDNNITWTGSLDYSPLGWSEHNPDPVLRECYSNLELEAVFYLIAHLVSGELPWIKDGTMMVYQKKMNNVHKGAKTWENLPHVYHKLWTEIIKIVRSDEQYNDISSILDYCKQISCSKDECNKYEGMDNKPMNEELRELLEYIDVDGDASSITNASMRDNNMDTAATEPAQTSMKQEAEDVNVVQDVEVVGNGNIDRITIGNDSSNGDTIRNDNINRLTARNGNIDRKAMRNCNMNGSTVRSGKISKSKIKNGISNESRIRNGSSRKSLIRNDNLNTHTIGDGSSNESTIRNGNVDYTAIESAQTSMKQEVEDVNVVQAVEVVRSGDITGSTIKNGNNDGGTIAKNSNSNGNTIINGNIDGGTIVNGSTNDVEVVDLVSEDGFKYCMNNSSSEGSTIVNDDNSRRPSRNCNQIQTYMPQFNFIDVPDSQVQNRSNAILGSKSASSAGVSSKSSTKGKPKRRSLNDRKSMFDGAPFHPVLGTLVPSGGKHFNIEHAGHHYFYVSSTKRGMNTYICNKCRRISGDTKKKAKLGAVQTNETKVPVQLLGSHNHRCIDPPSAH</sequence>
<comment type="caution">
    <text evidence="2">The sequence shown here is derived from an EMBL/GenBank/DDBJ whole genome shotgun (WGS) entry which is preliminary data.</text>
</comment>